<gene>
    <name evidence="3" type="ordered locus">Cphy_2048</name>
</gene>
<evidence type="ECO:0000259" key="2">
    <source>
        <dbReference type="Pfam" id="PF18481"/>
    </source>
</evidence>
<feature type="domain" description="DUF5616" evidence="2">
    <location>
        <begin position="84"/>
        <end position="220"/>
    </location>
</feature>
<dbReference type="InterPro" id="IPR041652">
    <property type="entry name" value="DUF5616"/>
</dbReference>
<reference evidence="4" key="1">
    <citation type="submission" date="2007-11" db="EMBL/GenBank/DDBJ databases">
        <title>Complete genome sequence of Clostridium phytofermentans ISDg.</title>
        <authorList>
            <person name="Leschine S.B."/>
            <person name="Warnick T.A."/>
            <person name="Blanchard J.L."/>
            <person name="Schnell D.J."/>
            <person name="Petit E.L."/>
            <person name="LaTouf W.G."/>
            <person name="Copeland A."/>
            <person name="Lucas S."/>
            <person name="Lapidus A."/>
            <person name="Barry K."/>
            <person name="Glavina del Rio T."/>
            <person name="Dalin E."/>
            <person name="Tice H."/>
            <person name="Pitluck S."/>
            <person name="Kiss H."/>
            <person name="Brettin T."/>
            <person name="Bruce D."/>
            <person name="Detter J.C."/>
            <person name="Han C."/>
            <person name="Kuske C."/>
            <person name="Schmutz J."/>
            <person name="Larimer F."/>
            <person name="Land M."/>
            <person name="Hauser L."/>
            <person name="Kyrpides N."/>
            <person name="Kim E.A."/>
            <person name="Richardson P."/>
        </authorList>
    </citation>
    <scope>NUCLEOTIDE SEQUENCE [LARGE SCALE GENOMIC DNA]</scope>
    <source>
        <strain evidence="4">ATCC 700394 / DSM 18823 / ISDg</strain>
    </source>
</reference>
<dbReference type="AlphaFoldDB" id="A9KIG4"/>
<sequence>MSKSTRRGYAEKDEIEFGCDWIQKLSIASQELNYLLDRGYPTKGAATFIGNHYMLSERQRLAIMRAVSSPNDILLRKSKHIPLEELSNTEVHIDAFNTIITLEVALSNSLLLECMDSTIRDLAGLRGTYHVIDKTEQAIHLLFRQLWNSKVGKVIFYIDSPVSNSGRLKSLIMEISADYAILTEAIVLHDVDKTLETKPYVITSDAIILNKCLSWVNLNRVIINEHIPNAWYVKFPF</sequence>
<evidence type="ECO:0008006" key="5">
    <source>
        <dbReference type="Google" id="ProtNLM"/>
    </source>
</evidence>
<accession>A9KIG4</accession>
<dbReference type="PANTHER" id="PTHR42252">
    <property type="entry name" value="DUF5616 DOMAIN-CONTAINING PROTEIN"/>
    <property type="match status" value="1"/>
</dbReference>
<protein>
    <recommendedName>
        <fullName evidence="5">DUF434 domain-containing protein</fullName>
    </recommendedName>
</protein>
<organism evidence="3 4">
    <name type="scientific">Lachnoclostridium phytofermentans (strain ATCC 700394 / DSM 18823 / ISDg)</name>
    <name type="common">Clostridium phytofermentans</name>
    <dbReference type="NCBI Taxonomy" id="357809"/>
    <lineage>
        <taxon>Bacteria</taxon>
        <taxon>Bacillati</taxon>
        <taxon>Bacillota</taxon>
        <taxon>Clostridia</taxon>
        <taxon>Lachnospirales</taxon>
        <taxon>Lachnospiraceae</taxon>
    </lineage>
</organism>
<proteinExistence type="predicted"/>
<dbReference type="STRING" id="357809.Cphy_2048"/>
<dbReference type="Proteomes" id="UP000000370">
    <property type="component" value="Chromosome"/>
</dbReference>
<feature type="domain" description="DUF434" evidence="1">
    <location>
        <begin position="24"/>
        <end position="79"/>
    </location>
</feature>
<dbReference type="KEGG" id="cpy:Cphy_2048"/>
<keyword evidence="4" id="KW-1185">Reference proteome</keyword>
<dbReference type="Pfam" id="PF18481">
    <property type="entry name" value="DUF5616"/>
    <property type="match status" value="1"/>
</dbReference>
<dbReference type="HOGENOM" id="CLU_102155_0_0_9"/>
<dbReference type="eggNOG" id="COG2454">
    <property type="taxonomic scope" value="Bacteria"/>
</dbReference>
<evidence type="ECO:0000313" key="3">
    <source>
        <dbReference type="EMBL" id="ABX42416.1"/>
    </source>
</evidence>
<dbReference type="Pfam" id="PF04256">
    <property type="entry name" value="DUF434"/>
    <property type="match status" value="1"/>
</dbReference>
<evidence type="ECO:0000259" key="1">
    <source>
        <dbReference type="Pfam" id="PF04256"/>
    </source>
</evidence>
<dbReference type="RefSeq" id="WP_012200070.1">
    <property type="nucleotide sequence ID" value="NC_010001.1"/>
</dbReference>
<dbReference type="InterPro" id="IPR007368">
    <property type="entry name" value="DUF434"/>
</dbReference>
<dbReference type="PANTHER" id="PTHR42252:SF1">
    <property type="entry name" value="DUF434 DOMAIN-CONTAINING PROTEIN"/>
    <property type="match status" value="1"/>
</dbReference>
<evidence type="ECO:0000313" key="4">
    <source>
        <dbReference type="Proteomes" id="UP000000370"/>
    </source>
</evidence>
<dbReference type="OrthoDB" id="5372493at2"/>
<name>A9KIG4_LACP7</name>
<dbReference type="EMBL" id="CP000885">
    <property type="protein sequence ID" value="ABX42416.1"/>
    <property type="molecule type" value="Genomic_DNA"/>
</dbReference>